<name>A0A4S8LBA1_DENBC</name>
<gene>
    <name evidence="1" type="ORF">K435DRAFT_868596</name>
</gene>
<reference evidence="1 2" key="1">
    <citation type="journal article" date="2019" name="Nat. Ecol. Evol.">
        <title>Megaphylogeny resolves global patterns of mushroom evolution.</title>
        <authorList>
            <person name="Varga T."/>
            <person name="Krizsan K."/>
            <person name="Foldi C."/>
            <person name="Dima B."/>
            <person name="Sanchez-Garcia M."/>
            <person name="Sanchez-Ramirez S."/>
            <person name="Szollosi G.J."/>
            <person name="Szarkandi J.G."/>
            <person name="Papp V."/>
            <person name="Albert L."/>
            <person name="Andreopoulos W."/>
            <person name="Angelini C."/>
            <person name="Antonin V."/>
            <person name="Barry K.W."/>
            <person name="Bougher N.L."/>
            <person name="Buchanan P."/>
            <person name="Buyck B."/>
            <person name="Bense V."/>
            <person name="Catcheside P."/>
            <person name="Chovatia M."/>
            <person name="Cooper J."/>
            <person name="Damon W."/>
            <person name="Desjardin D."/>
            <person name="Finy P."/>
            <person name="Geml J."/>
            <person name="Haridas S."/>
            <person name="Hughes K."/>
            <person name="Justo A."/>
            <person name="Karasinski D."/>
            <person name="Kautmanova I."/>
            <person name="Kiss B."/>
            <person name="Kocsube S."/>
            <person name="Kotiranta H."/>
            <person name="LaButti K.M."/>
            <person name="Lechner B.E."/>
            <person name="Liimatainen K."/>
            <person name="Lipzen A."/>
            <person name="Lukacs Z."/>
            <person name="Mihaltcheva S."/>
            <person name="Morgado L.N."/>
            <person name="Niskanen T."/>
            <person name="Noordeloos M.E."/>
            <person name="Ohm R.A."/>
            <person name="Ortiz-Santana B."/>
            <person name="Ovrebo C."/>
            <person name="Racz N."/>
            <person name="Riley R."/>
            <person name="Savchenko A."/>
            <person name="Shiryaev A."/>
            <person name="Soop K."/>
            <person name="Spirin V."/>
            <person name="Szebenyi C."/>
            <person name="Tomsovsky M."/>
            <person name="Tulloss R.E."/>
            <person name="Uehling J."/>
            <person name="Grigoriev I.V."/>
            <person name="Vagvolgyi C."/>
            <person name="Papp T."/>
            <person name="Martin F.M."/>
            <person name="Miettinen O."/>
            <person name="Hibbett D.S."/>
            <person name="Nagy L.G."/>
        </authorList>
    </citation>
    <scope>NUCLEOTIDE SEQUENCE [LARGE SCALE GENOMIC DNA]</scope>
    <source>
        <strain evidence="1 2">CBS 962.96</strain>
    </source>
</reference>
<keyword evidence="2" id="KW-1185">Reference proteome</keyword>
<dbReference type="OrthoDB" id="3071161at2759"/>
<dbReference type="AlphaFoldDB" id="A0A4S8LBA1"/>
<proteinExistence type="predicted"/>
<protein>
    <submittedName>
        <fullName evidence="1">Uncharacterized protein</fullName>
    </submittedName>
</protein>
<sequence length="398" mass="44412">MLTTKTNMDGKIGAGGNLGEYNINNSFTLALALRNGLVQPPYCLHLLNPLKESSWSVMELVTTENEATGRSQAYFTASTHKCVKIPIKFVEDEQLVNLSFLGTSGHAWQIDIEMQLRKEILDWDMLSRKGRYYRPVSTGGTGLTRTKKKRPSWWNIHESSRYISFYDKKVSEERKQSDEKTIYEILENAAQGVYLRDPIAHPAYNLLSRPGGFTSLKSFHGKTSISSTWSTGSGPFHTAIVLLNSRHGLSAEAFCSLRMSSIQCPSCHCFFSANGYQSHLLKGSFCLGTPELEEVPSILSLHGGRFSPTSLVQFMPASKPAGNILTFDNPAMSSPIAQAWLKWDSRGGVTREDWVTIATAWQNCPECSLLFSFDGYCSHQSEATLWLRFGFLFALNSI</sequence>
<evidence type="ECO:0000313" key="1">
    <source>
        <dbReference type="EMBL" id="THU86136.1"/>
    </source>
</evidence>
<organism evidence="1 2">
    <name type="scientific">Dendrothele bispora (strain CBS 962.96)</name>
    <dbReference type="NCBI Taxonomy" id="1314807"/>
    <lineage>
        <taxon>Eukaryota</taxon>
        <taxon>Fungi</taxon>
        <taxon>Dikarya</taxon>
        <taxon>Basidiomycota</taxon>
        <taxon>Agaricomycotina</taxon>
        <taxon>Agaricomycetes</taxon>
        <taxon>Agaricomycetidae</taxon>
        <taxon>Agaricales</taxon>
        <taxon>Agaricales incertae sedis</taxon>
        <taxon>Dendrothele</taxon>
    </lineage>
</organism>
<evidence type="ECO:0000313" key="2">
    <source>
        <dbReference type="Proteomes" id="UP000297245"/>
    </source>
</evidence>
<dbReference type="Proteomes" id="UP000297245">
    <property type="component" value="Unassembled WGS sequence"/>
</dbReference>
<accession>A0A4S8LBA1</accession>
<dbReference type="EMBL" id="ML179511">
    <property type="protein sequence ID" value="THU86136.1"/>
    <property type="molecule type" value="Genomic_DNA"/>
</dbReference>